<dbReference type="InterPro" id="IPR041374">
    <property type="entry name" value="BaeRF_family12"/>
</dbReference>
<feature type="region of interest" description="Disordered" evidence="1">
    <location>
        <begin position="28"/>
        <end position="71"/>
    </location>
</feature>
<gene>
    <name evidence="2" type="ORF">HB662_07210</name>
</gene>
<dbReference type="Pfam" id="PF18856">
    <property type="entry name" value="baeRF_family12"/>
    <property type="match status" value="1"/>
</dbReference>
<sequence length="134" mass="14082">MQLPNNAYVAVVDGEKLQLFRNDGDAGSLQLAEMQPPAVDSDNKGAGGRHASSSANPDDSQQDEDGHAAGVAAMLNQQVMAGHIESLVIIAAPRTLGELRKHYHKTLSAKLLGEIAKDLTGHSMKDVEATVAAN</sequence>
<dbReference type="Proteomes" id="UP000765160">
    <property type="component" value="Unassembled WGS sequence"/>
</dbReference>
<organism evidence="2 3">
    <name type="scientific">Falsiroseomonas frigidaquae</name>
    <dbReference type="NCBI Taxonomy" id="487318"/>
    <lineage>
        <taxon>Bacteria</taxon>
        <taxon>Pseudomonadati</taxon>
        <taxon>Pseudomonadota</taxon>
        <taxon>Alphaproteobacteria</taxon>
        <taxon>Acetobacterales</taxon>
        <taxon>Roseomonadaceae</taxon>
        <taxon>Falsiroseomonas</taxon>
    </lineage>
</organism>
<evidence type="ECO:0000313" key="2">
    <source>
        <dbReference type="EMBL" id="NKE44560.1"/>
    </source>
</evidence>
<comment type="caution">
    <text evidence="2">The sequence shown here is derived from an EMBL/GenBank/DDBJ whole genome shotgun (WGS) entry which is preliminary data.</text>
</comment>
<dbReference type="EMBL" id="JAAVTX010000002">
    <property type="protein sequence ID" value="NKE44560.1"/>
    <property type="molecule type" value="Genomic_DNA"/>
</dbReference>
<evidence type="ECO:0000313" key="3">
    <source>
        <dbReference type="Proteomes" id="UP000765160"/>
    </source>
</evidence>
<dbReference type="RefSeq" id="WP_168048658.1">
    <property type="nucleotide sequence ID" value="NZ_JAATJR010000002.1"/>
</dbReference>
<protein>
    <submittedName>
        <fullName evidence="2">Host cell attachment protein</fullName>
    </submittedName>
</protein>
<keyword evidence="3" id="KW-1185">Reference proteome</keyword>
<accession>A0ABX1EWU9</accession>
<reference evidence="2 3" key="1">
    <citation type="submission" date="2020-03" db="EMBL/GenBank/DDBJ databases">
        <title>Roseomonas selenitidurans sp. nov. isolated from soil.</title>
        <authorList>
            <person name="Liu H."/>
        </authorList>
    </citation>
    <scope>NUCLEOTIDE SEQUENCE [LARGE SCALE GENOMIC DNA]</scope>
    <source>
        <strain evidence="2 3">JCM 15073</strain>
    </source>
</reference>
<proteinExistence type="predicted"/>
<evidence type="ECO:0000256" key="1">
    <source>
        <dbReference type="SAM" id="MobiDB-lite"/>
    </source>
</evidence>
<name>A0ABX1EWU9_9PROT</name>